<reference evidence="3" key="1">
    <citation type="thesis" date="2020" institute="ProQuest LLC" country="789 East Eisenhower Parkway, Ann Arbor, MI, USA">
        <title>Comparative Genomics and Chromosome Evolution.</title>
        <authorList>
            <person name="Mudd A.B."/>
        </authorList>
    </citation>
    <scope>NUCLEOTIDE SEQUENCE</scope>
    <source>
        <strain evidence="3">HN-11 Male</strain>
        <tissue evidence="3">Kidney and liver</tissue>
    </source>
</reference>
<dbReference type="AlphaFoldDB" id="A0A8J6C517"/>
<sequence length="85" mass="8964">MPLWVILHWDRGAALSSSTRRSFITHCTRGLRCPTAQGVAIVCIALLYVALFSSSLVVGGGLLQAAPPPPPHTRSIGIPRSSGES</sequence>
<keyword evidence="2" id="KW-0472">Membrane</keyword>
<feature type="transmembrane region" description="Helical" evidence="2">
    <location>
        <begin position="39"/>
        <end position="63"/>
    </location>
</feature>
<keyword evidence="2" id="KW-1133">Transmembrane helix</keyword>
<feature type="region of interest" description="Disordered" evidence="1">
    <location>
        <begin position="65"/>
        <end position="85"/>
    </location>
</feature>
<protein>
    <submittedName>
        <fullName evidence="3">Uncharacterized protein</fullName>
    </submittedName>
</protein>
<organism evidence="3 4">
    <name type="scientific">Eleutherodactylus coqui</name>
    <name type="common">Puerto Rican coqui</name>
    <dbReference type="NCBI Taxonomy" id="57060"/>
    <lineage>
        <taxon>Eukaryota</taxon>
        <taxon>Metazoa</taxon>
        <taxon>Chordata</taxon>
        <taxon>Craniata</taxon>
        <taxon>Vertebrata</taxon>
        <taxon>Euteleostomi</taxon>
        <taxon>Amphibia</taxon>
        <taxon>Batrachia</taxon>
        <taxon>Anura</taxon>
        <taxon>Neobatrachia</taxon>
        <taxon>Hyloidea</taxon>
        <taxon>Eleutherodactylidae</taxon>
        <taxon>Eleutherodactylinae</taxon>
        <taxon>Eleutherodactylus</taxon>
        <taxon>Eleutherodactylus</taxon>
    </lineage>
</organism>
<evidence type="ECO:0000313" key="3">
    <source>
        <dbReference type="EMBL" id="KAG9463357.1"/>
    </source>
</evidence>
<dbReference type="Proteomes" id="UP000770717">
    <property type="component" value="Unassembled WGS sequence"/>
</dbReference>
<evidence type="ECO:0000256" key="2">
    <source>
        <dbReference type="SAM" id="Phobius"/>
    </source>
</evidence>
<keyword evidence="4" id="KW-1185">Reference proteome</keyword>
<name>A0A8J6C517_ELECQ</name>
<keyword evidence="2" id="KW-0812">Transmembrane</keyword>
<dbReference type="EMBL" id="WNTK01007139">
    <property type="protein sequence ID" value="KAG9463357.1"/>
    <property type="molecule type" value="Genomic_DNA"/>
</dbReference>
<comment type="caution">
    <text evidence="3">The sequence shown here is derived from an EMBL/GenBank/DDBJ whole genome shotgun (WGS) entry which is preliminary data.</text>
</comment>
<gene>
    <name evidence="3" type="ORF">GDO78_021912</name>
</gene>
<accession>A0A8J6C517</accession>
<evidence type="ECO:0000313" key="4">
    <source>
        <dbReference type="Proteomes" id="UP000770717"/>
    </source>
</evidence>
<proteinExistence type="predicted"/>
<evidence type="ECO:0000256" key="1">
    <source>
        <dbReference type="SAM" id="MobiDB-lite"/>
    </source>
</evidence>